<name>A0A813XT53_9BILA</name>
<evidence type="ECO:0000256" key="7">
    <source>
        <dbReference type="SAM" id="MobiDB-lite"/>
    </source>
</evidence>
<dbReference type="SUPFAM" id="SSF47459">
    <property type="entry name" value="HLH, helix-loop-helix DNA-binding domain"/>
    <property type="match status" value="1"/>
</dbReference>
<dbReference type="OrthoDB" id="5778525at2759"/>
<reference evidence="9" key="1">
    <citation type="submission" date="2021-02" db="EMBL/GenBank/DDBJ databases">
        <authorList>
            <person name="Nowell W R."/>
        </authorList>
    </citation>
    <scope>NUCLEOTIDE SEQUENCE</scope>
</reference>
<feature type="region of interest" description="Disordered" evidence="7">
    <location>
        <begin position="23"/>
        <end position="125"/>
    </location>
</feature>
<evidence type="ECO:0000256" key="5">
    <source>
        <dbReference type="ARBA" id="ARBA00023242"/>
    </source>
</evidence>
<organism evidence="9 11">
    <name type="scientific">Didymodactylos carnosus</name>
    <dbReference type="NCBI Taxonomy" id="1234261"/>
    <lineage>
        <taxon>Eukaryota</taxon>
        <taxon>Metazoa</taxon>
        <taxon>Spiralia</taxon>
        <taxon>Gnathifera</taxon>
        <taxon>Rotifera</taxon>
        <taxon>Eurotatoria</taxon>
        <taxon>Bdelloidea</taxon>
        <taxon>Philodinida</taxon>
        <taxon>Philodinidae</taxon>
        <taxon>Didymodactylos</taxon>
    </lineage>
</organism>
<dbReference type="Pfam" id="PF00010">
    <property type="entry name" value="HLH"/>
    <property type="match status" value="1"/>
</dbReference>
<evidence type="ECO:0000259" key="8">
    <source>
        <dbReference type="PROSITE" id="PS50888"/>
    </source>
</evidence>
<dbReference type="GO" id="GO:0046983">
    <property type="term" value="F:protein dimerization activity"/>
    <property type="evidence" value="ECO:0007669"/>
    <property type="project" value="InterPro"/>
</dbReference>
<evidence type="ECO:0000313" key="10">
    <source>
        <dbReference type="EMBL" id="CAF3657131.1"/>
    </source>
</evidence>
<gene>
    <name evidence="9" type="ORF">GPM918_LOCUS7035</name>
    <name evidence="10" type="ORF">SRO942_LOCUS7035</name>
</gene>
<dbReference type="SMART" id="SM00353">
    <property type="entry name" value="HLH"/>
    <property type="match status" value="1"/>
</dbReference>
<feature type="domain" description="BHLH" evidence="8">
    <location>
        <begin position="112"/>
        <end position="169"/>
    </location>
</feature>
<keyword evidence="3" id="KW-0238">DNA-binding</keyword>
<sequence>MPFSTNNSVDHYPSIQGLDILNNGSSSNNKNSFQALKRRSSLTNTISSSKRRHCSESNPVYRADEDDQNDEDDDDGDDSNKGSVNDDGSVTTTANNNVDVTNGKSIKRDDNRRRAAHTAAEQKRRNAIRKGYDALQILVPNSHLLDPISSQKVSKAAILKRSTDYLQQLHEEKQKLSEQLDALRNEAFCLRTMQKTYEDIVKMNMKSSKNAKDDEYKFSLFQNISDSIFVSFDQAVETINVPSCENMMIAILRWVEQSCRPTEIHELIRRQVQNFRL</sequence>
<dbReference type="GO" id="GO:0005634">
    <property type="term" value="C:nucleus"/>
    <property type="evidence" value="ECO:0007669"/>
    <property type="project" value="UniProtKB-SubCell"/>
</dbReference>
<dbReference type="EMBL" id="CAJNOQ010001121">
    <property type="protein sequence ID" value="CAF0869739.1"/>
    <property type="molecule type" value="Genomic_DNA"/>
</dbReference>
<keyword evidence="5" id="KW-0539">Nucleus</keyword>
<dbReference type="PROSITE" id="PS50888">
    <property type="entry name" value="BHLH"/>
    <property type="match status" value="1"/>
</dbReference>
<dbReference type="Proteomes" id="UP000663829">
    <property type="component" value="Unassembled WGS sequence"/>
</dbReference>
<protein>
    <recommendedName>
        <fullName evidence="8">BHLH domain-containing protein</fullName>
    </recommendedName>
</protein>
<evidence type="ECO:0000256" key="1">
    <source>
        <dbReference type="ARBA" id="ARBA00004123"/>
    </source>
</evidence>
<accession>A0A813XT53</accession>
<dbReference type="AlphaFoldDB" id="A0A813XT53"/>
<evidence type="ECO:0000313" key="9">
    <source>
        <dbReference type="EMBL" id="CAF0869739.1"/>
    </source>
</evidence>
<proteinExistence type="predicted"/>
<dbReference type="Proteomes" id="UP000681722">
    <property type="component" value="Unassembled WGS sequence"/>
</dbReference>
<evidence type="ECO:0000256" key="2">
    <source>
        <dbReference type="ARBA" id="ARBA00023015"/>
    </source>
</evidence>
<evidence type="ECO:0000256" key="4">
    <source>
        <dbReference type="ARBA" id="ARBA00023163"/>
    </source>
</evidence>
<keyword evidence="11" id="KW-1185">Reference proteome</keyword>
<feature type="compositionally biased region" description="Low complexity" evidence="7">
    <location>
        <begin position="23"/>
        <end position="32"/>
    </location>
</feature>
<keyword evidence="2" id="KW-0805">Transcription regulation</keyword>
<dbReference type="PANTHER" id="PTHR15741:SF25">
    <property type="entry name" value="MAX-LIKE PROTEIN X"/>
    <property type="match status" value="1"/>
</dbReference>
<feature type="coiled-coil region" evidence="6">
    <location>
        <begin position="159"/>
        <end position="193"/>
    </location>
</feature>
<dbReference type="GO" id="GO:0000978">
    <property type="term" value="F:RNA polymerase II cis-regulatory region sequence-specific DNA binding"/>
    <property type="evidence" value="ECO:0007669"/>
    <property type="project" value="TreeGrafter"/>
</dbReference>
<dbReference type="InterPro" id="IPR011598">
    <property type="entry name" value="bHLH_dom"/>
</dbReference>
<dbReference type="GO" id="GO:0000981">
    <property type="term" value="F:DNA-binding transcription factor activity, RNA polymerase II-specific"/>
    <property type="evidence" value="ECO:0007669"/>
    <property type="project" value="TreeGrafter"/>
</dbReference>
<feature type="compositionally biased region" description="Low complexity" evidence="7">
    <location>
        <begin position="81"/>
        <end position="102"/>
    </location>
</feature>
<dbReference type="PANTHER" id="PTHR15741">
    <property type="entry name" value="BASIC HELIX-LOOP-HELIX ZIP TRANSCRIPTION FACTOR"/>
    <property type="match status" value="1"/>
</dbReference>
<dbReference type="EMBL" id="CAJOBC010001121">
    <property type="protein sequence ID" value="CAF3657131.1"/>
    <property type="molecule type" value="Genomic_DNA"/>
</dbReference>
<dbReference type="InterPro" id="IPR052207">
    <property type="entry name" value="Max-like/E-box_TFs"/>
</dbReference>
<evidence type="ECO:0000256" key="6">
    <source>
        <dbReference type="SAM" id="Coils"/>
    </source>
</evidence>
<keyword evidence="6" id="KW-0175">Coiled coil</keyword>
<feature type="compositionally biased region" description="Acidic residues" evidence="7">
    <location>
        <begin position="64"/>
        <end position="77"/>
    </location>
</feature>
<keyword evidence="4" id="KW-0804">Transcription</keyword>
<dbReference type="InterPro" id="IPR036638">
    <property type="entry name" value="HLH_DNA-bd_sf"/>
</dbReference>
<evidence type="ECO:0000313" key="11">
    <source>
        <dbReference type="Proteomes" id="UP000663829"/>
    </source>
</evidence>
<comment type="caution">
    <text evidence="9">The sequence shown here is derived from an EMBL/GenBank/DDBJ whole genome shotgun (WGS) entry which is preliminary data.</text>
</comment>
<comment type="subcellular location">
    <subcellularLocation>
        <location evidence="1">Nucleus</location>
    </subcellularLocation>
</comment>
<dbReference type="Gene3D" id="4.10.280.10">
    <property type="entry name" value="Helix-loop-helix DNA-binding domain"/>
    <property type="match status" value="1"/>
</dbReference>
<evidence type="ECO:0000256" key="3">
    <source>
        <dbReference type="ARBA" id="ARBA00023125"/>
    </source>
</evidence>